<feature type="domain" description="MULE transposase" evidence="1">
    <location>
        <begin position="130"/>
        <end position="213"/>
    </location>
</feature>
<keyword evidence="3" id="KW-1185">Reference proteome</keyword>
<name>A0ABN7WPX9_GIGMA</name>
<dbReference type="PANTHER" id="PTHR31669">
    <property type="entry name" value="PROTEIN FAR1-RELATED SEQUENCE 10-RELATED"/>
    <property type="match status" value="1"/>
</dbReference>
<accession>A0ABN7WPX9</accession>
<organism evidence="2 3">
    <name type="scientific">Gigaspora margarita</name>
    <dbReference type="NCBI Taxonomy" id="4874"/>
    <lineage>
        <taxon>Eukaryota</taxon>
        <taxon>Fungi</taxon>
        <taxon>Fungi incertae sedis</taxon>
        <taxon>Mucoromycota</taxon>
        <taxon>Glomeromycotina</taxon>
        <taxon>Glomeromycetes</taxon>
        <taxon>Diversisporales</taxon>
        <taxon>Gigasporaceae</taxon>
        <taxon>Gigaspora</taxon>
    </lineage>
</organism>
<gene>
    <name evidence="2" type="ORF">GMARGA_LOCUS33257</name>
</gene>
<evidence type="ECO:0000313" key="2">
    <source>
        <dbReference type="EMBL" id="CAG8836890.1"/>
    </source>
</evidence>
<dbReference type="InterPro" id="IPR018289">
    <property type="entry name" value="MULE_transposase_dom"/>
</dbReference>
<dbReference type="EMBL" id="CAJVQB010054580">
    <property type="protein sequence ID" value="CAG8836890.1"/>
    <property type="molecule type" value="Genomic_DNA"/>
</dbReference>
<protein>
    <submittedName>
        <fullName evidence="2">30668_t:CDS:1</fullName>
    </submittedName>
</protein>
<reference evidence="2 3" key="1">
    <citation type="submission" date="2021-06" db="EMBL/GenBank/DDBJ databases">
        <authorList>
            <person name="Kallberg Y."/>
            <person name="Tangrot J."/>
            <person name="Rosling A."/>
        </authorList>
    </citation>
    <scope>NUCLEOTIDE SEQUENCE [LARGE SCALE GENOMIC DNA]</scope>
    <source>
        <strain evidence="2 3">120-4 pot B 10/14</strain>
    </source>
</reference>
<dbReference type="Proteomes" id="UP000789901">
    <property type="component" value="Unassembled WGS sequence"/>
</dbReference>
<comment type="caution">
    <text evidence="2">The sequence shown here is derived from an EMBL/GenBank/DDBJ whole genome shotgun (WGS) entry which is preliminary data.</text>
</comment>
<dbReference type="PANTHER" id="PTHR31669:SF251">
    <property type="entry name" value="PROTEIN FAR1-RELATED SEQUENCE"/>
    <property type="match status" value="1"/>
</dbReference>
<sequence>MLRKPFTRIDYVLTSNGYFNHYEPEETFDLTVNKEYSPDDNALETSLLSKNTNGETAIKLTLKLTVEMKDLIKSYTLCDLDVPSQIRLLRGLFPEAWLWIMMLKTMYIKRAKNPDWYVQPLIDTETNSATNTYNLPLSIFAVVDNNFRSRIVVHAVMPDETSESYKWILQQTIEAMGVQPGAFIIDADPGLESVVPEVYPDTYLLYCIWHIGRNIEKQLVKSLGDRYADFLKAFYSLDSHKTTWAFTDRIFTAGITTIQHSESINSVIKRTVNERTQLHMLFKRIKTRVAEEHFVGQFAAWREKMISYITPSIPSQLFPNVYSILQKYIMPKILQLHVKQMNKAVMYYGKIVEIGDLNNLTLDTVNNKSIEFEYNFCQICLNELLDRIDQSLITEVWEFKSIKNKLYVGQHISDNAFFHISLIPKRWYKDEMIDLLVVSKLFVRGKSHKDKVSTLYVPSFSDVAESWNSALTEPLVQTTAKAIGQKQSVKGTLLGLARKCVESVNYDDLNDSNHLIKIFKK</sequence>
<evidence type="ECO:0000259" key="1">
    <source>
        <dbReference type="Pfam" id="PF10551"/>
    </source>
</evidence>
<evidence type="ECO:0000313" key="3">
    <source>
        <dbReference type="Proteomes" id="UP000789901"/>
    </source>
</evidence>
<proteinExistence type="predicted"/>
<dbReference type="Pfam" id="PF10551">
    <property type="entry name" value="MULE"/>
    <property type="match status" value="1"/>
</dbReference>
<dbReference type="InterPro" id="IPR031052">
    <property type="entry name" value="FHY3/FAR1"/>
</dbReference>